<dbReference type="AlphaFoldDB" id="B2TSM3"/>
<protein>
    <submittedName>
        <fullName evidence="1">Uncharacterized protein</fullName>
    </submittedName>
</protein>
<dbReference type="Proteomes" id="UP000001030">
    <property type="component" value="Plasmid pBS512_211"/>
</dbReference>
<keyword evidence="2" id="KW-1185">Reference proteome</keyword>
<keyword evidence="1" id="KW-0614">Plasmid</keyword>
<evidence type="ECO:0000313" key="1">
    <source>
        <dbReference type="EMBL" id="ACD06093.1"/>
    </source>
</evidence>
<name>B2TSM3_SHIB3</name>
<reference evidence="2" key="1">
    <citation type="submission" date="2008-05" db="EMBL/GenBank/DDBJ databases">
        <title>Complete sequence of Shigella boydii serotype 18 strain BS512.</title>
        <authorList>
            <person name="Rasko D.A."/>
            <person name="Rosovitz M."/>
            <person name="Maurelli A.T."/>
            <person name="Myers G."/>
            <person name="Seshadri R."/>
            <person name="Cer R."/>
            <person name="Jiang L."/>
            <person name="Ravel J."/>
            <person name="Sebastian Y."/>
        </authorList>
    </citation>
    <scope>NUCLEOTIDE SEQUENCE [LARGE SCALE GENOMIC DNA]</scope>
    <source>
        <strain evidence="2">CDC 3083-94 / BS512</strain>
        <plasmid evidence="2">pBS512_211</plasmid>
    </source>
</reference>
<geneLocation type="plasmid" evidence="1 2">
    <name>pBS512_211</name>
</geneLocation>
<accession>B2TSM3</accession>
<evidence type="ECO:0000313" key="2">
    <source>
        <dbReference type="Proteomes" id="UP000001030"/>
    </source>
</evidence>
<proteinExistence type="predicted"/>
<dbReference type="KEGG" id="sbc:SbBS512_A0021"/>
<dbReference type="EMBL" id="CP001062">
    <property type="protein sequence ID" value="ACD06093.1"/>
    <property type="molecule type" value="Genomic_DNA"/>
</dbReference>
<dbReference type="HOGENOM" id="CLU_2234747_0_0_6"/>
<sequence length="105" mass="11777">MQQRSAALHAAGAAYPGNIFVDTTFRPYPDQWAFLASMIPMNAHDIEPTILRATGNTHPLDVTFIHEEDLAIPWKPEQSSVYAHVNPYGIFELDMETRLPIEVVA</sequence>
<organism evidence="1 2">
    <name type="scientific">Shigella boydii serotype 18 (strain CDC 3083-94 / BS512)</name>
    <dbReference type="NCBI Taxonomy" id="344609"/>
    <lineage>
        <taxon>Bacteria</taxon>
        <taxon>Pseudomonadati</taxon>
        <taxon>Pseudomonadota</taxon>
        <taxon>Gammaproteobacteria</taxon>
        <taxon>Enterobacterales</taxon>
        <taxon>Enterobacteriaceae</taxon>
        <taxon>Shigella</taxon>
    </lineage>
</organism>
<gene>
    <name evidence="1" type="ordered locus">SbBS512_A0021</name>
</gene>